<protein>
    <submittedName>
        <fullName evidence="1">Uncharacterized protein</fullName>
    </submittedName>
</protein>
<name>A0A1H2LLR3_9ACTO</name>
<reference evidence="2" key="1">
    <citation type="submission" date="2016-10" db="EMBL/GenBank/DDBJ databases">
        <authorList>
            <person name="Varghese N."/>
            <person name="Submissions S."/>
        </authorList>
    </citation>
    <scope>NUCLEOTIDE SEQUENCE [LARGE SCALE GENOMIC DNA]</scope>
    <source>
        <strain evidence="2">DSM 10002</strain>
    </source>
</reference>
<dbReference type="EMBL" id="LT629804">
    <property type="protein sequence ID" value="SDU81588.1"/>
    <property type="molecule type" value="Genomic_DNA"/>
</dbReference>
<dbReference type="RefSeq" id="WP_091281876.1">
    <property type="nucleotide sequence ID" value="NZ_JABAPH010000001.1"/>
</dbReference>
<keyword evidence="2" id="KW-1185">Reference proteome</keyword>
<organism evidence="1 2">
    <name type="scientific">Arcanobacterium phocae</name>
    <dbReference type="NCBI Taxonomy" id="131112"/>
    <lineage>
        <taxon>Bacteria</taxon>
        <taxon>Bacillati</taxon>
        <taxon>Actinomycetota</taxon>
        <taxon>Actinomycetes</taxon>
        <taxon>Actinomycetales</taxon>
        <taxon>Actinomycetaceae</taxon>
        <taxon>Arcanobacterium</taxon>
    </lineage>
</organism>
<dbReference type="OrthoDB" id="3268637at2"/>
<gene>
    <name evidence="1" type="ORF">SAMN04489737_1558</name>
</gene>
<evidence type="ECO:0000313" key="1">
    <source>
        <dbReference type="EMBL" id="SDU81588.1"/>
    </source>
</evidence>
<evidence type="ECO:0000313" key="2">
    <source>
        <dbReference type="Proteomes" id="UP000214355"/>
    </source>
</evidence>
<sequence>MGNTGLDAGETPTTHRNDIAAVVYRDNATIQPWDRHSVWYHASEHETSTTDETVNLISRIARLGINTLTIPAGCSNLKLGFIMSRAEKRSIRLLPDISALDSPPSTLKQWLDQGGWGIELGFHHLTELTSRIGGMSLGELQAQVSLAHPESVLSLGLWGDTLEQFDDFSNQVYDAYVHIVRSRPLNLPITSASFSSEIIQLYRLFDSAGTLPAWDLSAGSVHATAGELSPAGVMALALALPGLVHIDAESSHIPPSIRHILRIRQTYQMATANLVLDRSRLADGIVILYAGEIEIRANFSGQPDPIANDGRVLTTSQIELPRADDGNLLLPPGDVAWLKVK</sequence>
<accession>A0A1H2LLR3</accession>
<dbReference type="AlphaFoldDB" id="A0A1H2LLR3"/>
<dbReference type="Proteomes" id="UP000214355">
    <property type="component" value="Chromosome I"/>
</dbReference>
<proteinExistence type="predicted"/>
<dbReference type="GeneID" id="65345284"/>